<evidence type="ECO:0000313" key="3">
    <source>
        <dbReference type="Proteomes" id="UP001596267"/>
    </source>
</evidence>
<organism evidence="2 3">
    <name type="scientific">Sporolactobacillus kofuensis</name>
    <dbReference type="NCBI Taxonomy" id="269672"/>
    <lineage>
        <taxon>Bacteria</taxon>
        <taxon>Bacillati</taxon>
        <taxon>Bacillota</taxon>
        <taxon>Bacilli</taxon>
        <taxon>Bacillales</taxon>
        <taxon>Sporolactobacillaceae</taxon>
        <taxon>Sporolactobacillus</taxon>
    </lineage>
</organism>
<dbReference type="InterPro" id="IPR042088">
    <property type="entry name" value="OligoPept_F_C"/>
</dbReference>
<keyword evidence="3" id="KW-1185">Reference proteome</keyword>
<dbReference type="EMBL" id="JBHSTQ010000009">
    <property type="protein sequence ID" value="MFC6386917.1"/>
    <property type="molecule type" value="Genomic_DNA"/>
</dbReference>
<reference evidence="3" key="1">
    <citation type="journal article" date="2019" name="Int. J. Syst. Evol. Microbiol.">
        <title>The Global Catalogue of Microorganisms (GCM) 10K type strain sequencing project: providing services to taxonomists for standard genome sequencing and annotation.</title>
        <authorList>
            <consortium name="The Broad Institute Genomics Platform"/>
            <consortium name="The Broad Institute Genome Sequencing Center for Infectious Disease"/>
            <person name="Wu L."/>
            <person name="Ma J."/>
        </authorList>
    </citation>
    <scope>NUCLEOTIDE SEQUENCE [LARGE SCALE GENOMIC DNA]</scope>
    <source>
        <strain evidence="3">CCUG 42001</strain>
    </source>
</reference>
<gene>
    <name evidence="2" type="ORF">ACFP7A_09910</name>
</gene>
<dbReference type="Gene3D" id="1.10.1370.20">
    <property type="entry name" value="Oligoendopeptidase f, C-terminal domain"/>
    <property type="match status" value="1"/>
</dbReference>
<evidence type="ECO:0000313" key="2">
    <source>
        <dbReference type="EMBL" id="MFC6386917.1"/>
    </source>
</evidence>
<dbReference type="SUPFAM" id="SSF55486">
    <property type="entry name" value="Metalloproteases ('zincins'), catalytic domain"/>
    <property type="match status" value="1"/>
</dbReference>
<feature type="domain" description="Oligopeptidase F N-terminal" evidence="1">
    <location>
        <begin position="114"/>
        <end position="183"/>
    </location>
</feature>
<sequence>MDQRLTRNQVPIETTWKLEDIFPSREAFLIELNALTKSAKELALRQGKLFVSASSLLSNLEDYFDFSARLWRLTAYVSLKQAADSSDPENQADAARADAANAQMEATLSFFEDELMDLDDSHLHALIQEVPELEEYQPYFRKLFNKKPFRLHPEAEKTIKALAEVLEAPYTIYSRSKLADMQFESVKDSDGNTVPMSFTLYENSYASTRDTVLRRNAYDSFTKTLDQYKNTFASVYAAEVNKTVAVAKLRGYKTATDYLLQQQQVSETMYDNQLDIIYQELAPHMQKFAELKRLALGLDTITYADLLAPIDTTSPQTTFEESKQALLDALKIMGPEYHAIIEEGLTNRWVDYSDNVGKSTGGFCESPYGVHSYILMTWTGDI</sequence>
<dbReference type="Proteomes" id="UP001596267">
    <property type="component" value="Unassembled WGS sequence"/>
</dbReference>
<dbReference type="Gene3D" id="1.20.140.70">
    <property type="entry name" value="Oligopeptidase f, N-terminal domain"/>
    <property type="match status" value="1"/>
</dbReference>
<accession>A0ABW1WEC2</accession>
<dbReference type="InterPro" id="IPR013647">
    <property type="entry name" value="OligopepF_N_dom"/>
</dbReference>
<comment type="caution">
    <text evidence="2">The sequence shown here is derived from an EMBL/GenBank/DDBJ whole genome shotgun (WGS) entry which is preliminary data.</text>
</comment>
<proteinExistence type="predicted"/>
<dbReference type="Pfam" id="PF08439">
    <property type="entry name" value="Peptidase_M3_N"/>
    <property type="match status" value="1"/>
</dbReference>
<name>A0ABW1WEC2_9BACL</name>
<dbReference type="RefSeq" id="WP_354327263.1">
    <property type="nucleotide sequence ID" value="NZ_JAMXWN010000009.1"/>
</dbReference>
<evidence type="ECO:0000259" key="1">
    <source>
        <dbReference type="Pfam" id="PF08439"/>
    </source>
</evidence>
<protein>
    <recommendedName>
        <fullName evidence="1">Oligopeptidase F N-terminal domain-containing protein</fullName>
    </recommendedName>
</protein>
<dbReference type="Gene3D" id="1.10.287.830">
    <property type="entry name" value="putative peptidase helix hairpin domain like"/>
    <property type="match status" value="1"/>
</dbReference>